<evidence type="ECO:0000256" key="3">
    <source>
        <dbReference type="ARBA" id="ARBA00022630"/>
    </source>
</evidence>
<dbReference type="GO" id="GO:0004808">
    <property type="term" value="F:tRNA (5-methylaminomethyl-2-thiouridylate)(34)-methyltransferase activity"/>
    <property type="evidence" value="ECO:0007669"/>
    <property type="project" value="UniProtKB-EC"/>
</dbReference>
<dbReference type="Pfam" id="PF01266">
    <property type="entry name" value="DAO"/>
    <property type="match status" value="1"/>
</dbReference>
<keyword evidence="1 10" id="KW-0963">Cytoplasm</keyword>
<reference evidence="13 14" key="1">
    <citation type="submission" date="2015-05" db="EMBL/GenBank/DDBJ databases">
        <title>Photobacterium galathea sp. nov.</title>
        <authorList>
            <person name="Machado H."/>
            <person name="Gram L."/>
        </authorList>
    </citation>
    <scope>NUCLEOTIDE SEQUENCE [LARGE SCALE GENOMIC DNA]</scope>
    <source>
        <strain evidence="13 14">DSM 25995</strain>
    </source>
</reference>
<evidence type="ECO:0000256" key="4">
    <source>
        <dbReference type="ARBA" id="ARBA00022679"/>
    </source>
</evidence>
<dbReference type="NCBIfam" id="TIGR03197">
    <property type="entry name" value="MnmC_Cterm"/>
    <property type="match status" value="1"/>
</dbReference>
<dbReference type="InterPro" id="IPR017610">
    <property type="entry name" value="tRNA_S-uridine_synth_MnmC_C"/>
</dbReference>
<evidence type="ECO:0000256" key="5">
    <source>
        <dbReference type="ARBA" id="ARBA00022691"/>
    </source>
</evidence>
<evidence type="ECO:0000313" key="14">
    <source>
        <dbReference type="Proteomes" id="UP000036426"/>
    </source>
</evidence>
<dbReference type="InterPro" id="IPR036188">
    <property type="entry name" value="FAD/NAD-bd_sf"/>
</dbReference>
<evidence type="ECO:0000259" key="11">
    <source>
        <dbReference type="Pfam" id="PF01266"/>
    </source>
</evidence>
<dbReference type="InterPro" id="IPR008471">
    <property type="entry name" value="MnmC-like_methylTransf"/>
</dbReference>
<keyword evidence="7 10" id="KW-0274">FAD</keyword>
<dbReference type="RefSeq" id="WP_047876240.1">
    <property type="nucleotide sequence ID" value="NZ_BMYC01000002.1"/>
</dbReference>
<dbReference type="PANTHER" id="PTHR13847:SF283">
    <property type="entry name" value="TRNA 5-METHYLAMINOMETHYL-2-THIOURIDINE BIOSYNTHESIS BIFUNCTIONAL PROTEIN MNMC"/>
    <property type="match status" value="1"/>
</dbReference>
<dbReference type="InterPro" id="IPR029063">
    <property type="entry name" value="SAM-dependent_MTases_sf"/>
</dbReference>
<evidence type="ECO:0000256" key="1">
    <source>
        <dbReference type="ARBA" id="ARBA00022490"/>
    </source>
</evidence>
<evidence type="ECO:0000259" key="12">
    <source>
        <dbReference type="Pfam" id="PF05430"/>
    </source>
</evidence>
<organism evidence="13 14">
    <name type="scientific">Photobacterium aphoticum</name>
    <dbReference type="NCBI Taxonomy" id="754436"/>
    <lineage>
        <taxon>Bacteria</taxon>
        <taxon>Pseudomonadati</taxon>
        <taxon>Pseudomonadota</taxon>
        <taxon>Gammaproteobacteria</taxon>
        <taxon>Vibrionales</taxon>
        <taxon>Vibrionaceae</taxon>
        <taxon>Photobacterium</taxon>
    </lineage>
</organism>
<feature type="domain" description="FAD dependent oxidoreductase" evidence="11">
    <location>
        <begin position="278"/>
        <end position="652"/>
    </location>
</feature>
<keyword evidence="5 10" id="KW-0949">S-adenosyl-L-methionine</keyword>
<dbReference type="InterPro" id="IPR047785">
    <property type="entry name" value="tRNA_MNMC2"/>
</dbReference>
<dbReference type="Gene3D" id="3.50.50.60">
    <property type="entry name" value="FAD/NAD(P)-binding domain"/>
    <property type="match status" value="1"/>
</dbReference>
<comment type="subcellular location">
    <subcellularLocation>
        <location evidence="10">Cytoplasm</location>
    </subcellularLocation>
</comment>
<comment type="similarity">
    <text evidence="10">In the N-terminal section; belongs to the methyltransferase superfamily. tRNA (mnm(5)s(2)U34)-methyltransferase family.</text>
</comment>
<dbReference type="GO" id="GO:0050660">
    <property type="term" value="F:flavin adenine dinucleotide binding"/>
    <property type="evidence" value="ECO:0007669"/>
    <property type="project" value="UniProtKB-UniRule"/>
</dbReference>
<gene>
    <name evidence="10" type="primary">mnmC</name>
    <name evidence="13" type="ORF">ABT58_20135</name>
</gene>
<evidence type="ECO:0000256" key="9">
    <source>
        <dbReference type="ARBA" id="ARBA00023268"/>
    </source>
</evidence>
<name>A0A0J1GGK1_9GAMM</name>
<dbReference type="HAMAP" id="MF_01102">
    <property type="entry name" value="MnmC"/>
    <property type="match status" value="1"/>
</dbReference>
<keyword evidence="6 10" id="KW-0819">tRNA processing</keyword>
<keyword evidence="4 10" id="KW-0808">Transferase</keyword>
<dbReference type="GO" id="GO:0016645">
    <property type="term" value="F:oxidoreductase activity, acting on the CH-NH group of donors"/>
    <property type="evidence" value="ECO:0007669"/>
    <property type="project" value="InterPro"/>
</dbReference>
<dbReference type="Pfam" id="PF05430">
    <property type="entry name" value="Methyltransf_30"/>
    <property type="match status" value="1"/>
</dbReference>
<comment type="cofactor">
    <cofactor evidence="10">
        <name>FAD</name>
        <dbReference type="ChEBI" id="CHEBI:57692"/>
    </cofactor>
</comment>
<accession>A0A0J1GGK1</accession>
<dbReference type="NCBIfam" id="NF002481">
    <property type="entry name" value="PRK01747.1-2"/>
    <property type="match status" value="1"/>
</dbReference>
<dbReference type="Gene3D" id="3.30.9.10">
    <property type="entry name" value="D-Amino Acid Oxidase, subunit A, domain 2"/>
    <property type="match status" value="1"/>
</dbReference>
<dbReference type="Gene3D" id="3.40.50.150">
    <property type="entry name" value="Vaccinia Virus protein VP39"/>
    <property type="match status" value="1"/>
</dbReference>
<dbReference type="PANTHER" id="PTHR13847">
    <property type="entry name" value="SARCOSINE DEHYDROGENASE-RELATED"/>
    <property type="match status" value="1"/>
</dbReference>
<feature type="region of interest" description="tRNA (mnm(5)s(2)U34)-methyltransferase" evidence="10">
    <location>
        <begin position="1"/>
        <end position="256"/>
    </location>
</feature>
<evidence type="ECO:0000256" key="7">
    <source>
        <dbReference type="ARBA" id="ARBA00022827"/>
    </source>
</evidence>
<dbReference type="EC" id="2.1.1.61" evidence="10"/>
<dbReference type="NCBIfam" id="NF002484">
    <property type="entry name" value="PRK01747.1-5"/>
    <property type="match status" value="1"/>
</dbReference>
<comment type="similarity">
    <text evidence="10">In the C-terminal section; belongs to the DAO family.</text>
</comment>
<dbReference type="InterPro" id="IPR006076">
    <property type="entry name" value="FAD-dep_OxRdtase"/>
</dbReference>
<dbReference type="FunFam" id="3.40.50.150:FF:000107">
    <property type="entry name" value="tRNA 5-methylaminomethyl-2-thiouridine biosynthesis bifunctional protein MnmC"/>
    <property type="match status" value="1"/>
</dbReference>
<keyword evidence="9 10" id="KW-0511">Multifunctional enzyme</keyword>
<sequence length="686" mass="75662">MPDSVKHPDTLTSTTRIANAVLDWNESGTPVSNDFDDVYFSNANGLEETRYVFLQQNQLPTRWETFDRRRFVIAETGFGTGLNFLAVWQWFKAFRDANPDATTQELHFISFEKFPVTKADLIKAHESWPELADVAEQLHVHYPPAVADCHRLVLEDGMITLDLWFGDIQDCMPQVWTDEQGIVDAWFLDGFAPSKNPEMWSQSLFDGMAKLARTDCTVATFTAAGFVRRGLMDAGFTMRKAKGFGKKREMLAGHIAERQYGSNVKPWYTRLAANIDSVAIIGGGVGSATTALALARRGIRTTLYCADALPAEGASGNRQGAVYPLLNGANDALSRFFAPAFVFARQFVDQAAANNEKAGTTFDYDWCGVTQLAWDDNAAKKLGNMLDGGFPDALIRSLNVEETEQVTGVETGFHSVNYPLGGWLCPQALTRALIQQAQQTGMLTLHTECEIKQITQDADQQWQLTDQHGRHTVHSAVVVANGHRFAELTQTQAIPAYSVRGQVSHIPTNAALSQLNTVLCYDGYLTPVNATGDSHCIGASYRRGSTDLTFSNEEHADNQQRLINCLPDIAWPTTLDFSDNNARVGVRCASRDHLPFVGDVCDFDTLLEQYADLKENQDSAQQVPVYPNLFAMIGLGSRGLSSAPLLGEVLASQICGDPLPLPNSVLEALHPGRMWVRKLVKGKKIQ</sequence>
<dbReference type="GO" id="GO:0002098">
    <property type="term" value="P:tRNA wobble uridine modification"/>
    <property type="evidence" value="ECO:0007669"/>
    <property type="project" value="TreeGrafter"/>
</dbReference>
<evidence type="ECO:0000256" key="10">
    <source>
        <dbReference type="HAMAP-Rule" id="MF_01102"/>
    </source>
</evidence>
<comment type="catalytic activity">
    <reaction evidence="10">
        <text>5-aminomethyl-2-thiouridine(34) in tRNA + S-adenosyl-L-methionine = 5-methylaminomethyl-2-thiouridine(34) in tRNA + S-adenosyl-L-homocysteine + H(+)</text>
        <dbReference type="Rhea" id="RHEA:19569"/>
        <dbReference type="Rhea" id="RHEA-COMP:10195"/>
        <dbReference type="Rhea" id="RHEA-COMP:10197"/>
        <dbReference type="ChEBI" id="CHEBI:15378"/>
        <dbReference type="ChEBI" id="CHEBI:57856"/>
        <dbReference type="ChEBI" id="CHEBI:59789"/>
        <dbReference type="ChEBI" id="CHEBI:74454"/>
        <dbReference type="ChEBI" id="CHEBI:74455"/>
        <dbReference type="EC" id="2.1.1.61"/>
    </reaction>
</comment>
<keyword evidence="2 10" id="KW-0489">Methyltransferase</keyword>
<comment type="caution">
    <text evidence="13">The sequence shown here is derived from an EMBL/GenBank/DDBJ whole genome shotgun (WGS) entry which is preliminary data.</text>
</comment>
<dbReference type="EMBL" id="LDOV01000041">
    <property type="protein sequence ID" value="KLU98857.1"/>
    <property type="molecule type" value="Genomic_DNA"/>
</dbReference>
<dbReference type="EC" id="1.5.-.-" evidence="10"/>
<dbReference type="PATRIC" id="fig|754436.4.peg.4241"/>
<feature type="region of interest" description="FAD-dependent cmnm(5)s(2)U34 oxidoreductase" evidence="10">
    <location>
        <begin position="281"/>
        <end position="686"/>
    </location>
</feature>
<feature type="domain" description="MnmC-like methyltransferase" evidence="12">
    <location>
        <begin position="129"/>
        <end position="254"/>
    </location>
</feature>
<evidence type="ECO:0000256" key="6">
    <source>
        <dbReference type="ARBA" id="ARBA00022694"/>
    </source>
</evidence>
<evidence type="ECO:0000313" key="13">
    <source>
        <dbReference type="EMBL" id="KLU98857.1"/>
    </source>
</evidence>
<keyword evidence="3 10" id="KW-0285">Flavoprotein</keyword>
<dbReference type="GO" id="GO:0005737">
    <property type="term" value="C:cytoplasm"/>
    <property type="evidence" value="ECO:0007669"/>
    <property type="project" value="UniProtKB-SubCell"/>
</dbReference>
<dbReference type="NCBIfam" id="NF033855">
    <property type="entry name" value="tRNA_MNMC2"/>
    <property type="match status" value="1"/>
</dbReference>
<dbReference type="InterPro" id="IPR023032">
    <property type="entry name" value="tRNA_MAMT_biosynth_bifunc_MnmC"/>
</dbReference>
<dbReference type="AlphaFoldDB" id="A0A0J1GGK1"/>
<keyword evidence="14" id="KW-1185">Reference proteome</keyword>
<keyword evidence="8 10" id="KW-0560">Oxidoreductase</keyword>
<evidence type="ECO:0000256" key="8">
    <source>
        <dbReference type="ARBA" id="ARBA00023002"/>
    </source>
</evidence>
<protein>
    <recommendedName>
        <fullName evidence="10">tRNA 5-methylaminomethyl-2-thiouridine biosynthesis bifunctional protein MnmC</fullName>
        <shortName evidence="10">tRNA mnm(5)s(2)U biosynthesis bifunctional protein</shortName>
    </recommendedName>
    <domain>
        <recommendedName>
            <fullName evidence="10">tRNA (mnm(5)s(2)U34)-methyltransferase</fullName>
            <ecNumber evidence="10">2.1.1.61</ecNumber>
        </recommendedName>
    </domain>
    <domain>
        <recommendedName>
            <fullName evidence="10">FAD-dependent cmnm(5)s(2)U34 oxidoreductase</fullName>
            <ecNumber evidence="10">1.5.-.-</ecNumber>
        </recommendedName>
    </domain>
</protein>
<dbReference type="GO" id="GO:0032259">
    <property type="term" value="P:methylation"/>
    <property type="evidence" value="ECO:0007669"/>
    <property type="project" value="UniProtKB-KW"/>
</dbReference>
<evidence type="ECO:0000256" key="2">
    <source>
        <dbReference type="ARBA" id="ARBA00022603"/>
    </source>
</evidence>
<proteinExistence type="inferred from homology"/>
<dbReference type="Proteomes" id="UP000036426">
    <property type="component" value="Unassembled WGS sequence"/>
</dbReference>
<dbReference type="SUPFAM" id="SSF51905">
    <property type="entry name" value="FAD/NAD(P)-binding domain"/>
    <property type="match status" value="1"/>
</dbReference>
<comment type="function">
    <text evidence="10">Catalyzes the last two steps in the biosynthesis of 5-methylaminomethyl-2-thiouridine (mnm(5)s(2)U) at the wobble position (U34) in tRNA. Catalyzes the FAD-dependent demodification of cmnm(5)s(2)U34 to nm(5)s(2)U34, followed by the transfer of a methyl group from S-adenosyl-L-methionine to nm(5)s(2)U34, to form mnm(5)s(2)U34.</text>
</comment>